<keyword evidence="2" id="KW-0805">Transcription regulation</keyword>
<dbReference type="PANTHER" id="PTHR30204:SF69">
    <property type="entry name" value="MERR-FAMILY TRANSCRIPTIONAL REGULATOR"/>
    <property type="match status" value="1"/>
</dbReference>
<evidence type="ECO:0000313" key="7">
    <source>
        <dbReference type="Proteomes" id="UP001527099"/>
    </source>
</evidence>
<dbReference type="SUPFAM" id="SSF55136">
    <property type="entry name" value="Probable bacterial effector-binding domain"/>
    <property type="match status" value="1"/>
</dbReference>
<keyword evidence="7" id="KW-1185">Reference proteome</keyword>
<dbReference type="SMART" id="SM00422">
    <property type="entry name" value="HTH_MERR"/>
    <property type="match status" value="1"/>
</dbReference>
<dbReference type="InterPro" id="IPR010499">
    <property type="entry name" value="AraC_E-bd"/>
</dbReference>
<dbReference type="Gene3D" id="1.10.1660.10">
    <property type="match status" value="1"/>
</dbReference>
<accession>A0ABT4GCI9</accession>
<feature type="domain" description="HTH merR-type" evidence="5">
    <location>
        <begin position="9"/>
        <end position="79"/>
    </location>
</feature>
<keyword evidence="3" id="KW-0238">DNA-binding</keyword>
<dbReference type="PROSITE" id="PS50937">
    <property type="entry name" value="HTH_MERR_2"/>
    <property type="match status" value="1"/>
</dbReference>
<name>A0ABT4GCI9_9BACL</name>
<dbReference type="SMART" id="SM00871">
    <property type="entry name" value="AraC_E_bind"/>
    <property type="match status" value="1"/>
</dbReference>
<reference evidence="6 7" key="1">
    <citation type="submission" date="2022-05" db="EMBL/GenBank/DDBJ databases">
        <title>Genome Sequencing of Bee-Associated Microbes.</title>
        <authorList>
            <person name="Dunlap C."/>
        </authorList>
    </citation>
    <scope>NUCLEOTIDE SEQUENCE [LARGE SCALE GENOMIC DNA]</scope>
    <source>
        <strain evidence="6 7">NRRL B-14421</strain>
    </source>
</reference>
<organism evidence="6 7">
    <name type="scientific">Paenibacillus alginolyticus</name>
    <dbReference type="NCBI Taxonomy" id="59839"/>
    <lineage>
        <taxon>Bacteria</taxon>
        <taxon>Bacillati</taxon>
        <taxon>Bacillota</taxon>
        <taxon>Bacilli</taxon>
        <taxon>Bacillales</taxon>
        <taxon>Paenibacillaceae</taxon>
        <taxon>Paenibacillus</taxon>
    </lineage>
</organism>
<dbReference type="InterPro" id="IPR029442">
    <property type="entry name" value="GyrI-like"/>
</dbReference>
<dbReference type="InterPro" id="IPR000551">
    <property type="entry name" value="MerR-type_HTH_dom"/>
</dbReference>
<dbReference type="InterPro" id="IPR047057">
    <property type="entry name" value="MerR_fam"/>
</dbReference>
<evidence type="ECO:0000259" key="5">
    <source>
        <dbReference type="PROSITE" id="PS50937"/>
    </source>
</evidence>
<dbReference type="Pfam" id="PF06445">
    <property type="entry name" value="GyrI-like"/>
    <property type="match status" value="1"/>
</dbReference>
<evidence type="ECO:0000256" key="4">
    <source>
        <dbReference type="ARBA" id="ARBA00023163"/>
    </source>
</evidence>
<evidence type="ECO:0000256" key="2">
    <source>
        <dbReference type="ARBA" id="ARBA00023015"/>
    </source>
</evidence>
<dbReference type="Proteomes" id="UP001527099">
    <property type="component" value="Unassembled WGS sequence"/>
</dbReference>
<dbReference type="InterPro" id="IPR011256">
    <property type="entry name" value="Reg_factor_effector_dom_sf"/>
</dbReference>
<gene>
    <name evidence="6" type="ORF">M5X19_13425</name>
</gene>
<dbReference type="EMBL" id="JAMDMX010000042">
    <property type="protein sequence ID" value="MCY9693893.1"/>
    <property type="molecule type" value="Genomic_DNA"/>
</dbReference>
<dbReference type="Gene3D" id="3.20.80.10">
    <property type="entry name" value="Regulatory factor, effector binding domain"/>
    <property type="match status" value="1"/>
</dbReference>
<dbReference type="Pfam" id="PF13411">
    <property type="entry name" value="MerR_1"/>
    <property type="match status" value="1"/>
</dbReference>
<keyword evidence="1" id="KW-0678">Repressor</keyword>
<evidence type="ECO:0000256" key="3">
    <source>
        <dbReference type="ARBA" id="ARBA00023125"/>
    </source>
</evidence>
<keyword evidence="4" id="KW-0804">Transcription</keyword>
<dbReference type="InterPro" id="IPR009061">
    <property type="entry name" value="DNA-bd_dom_put_sf"/>
</dbReference>
<dbReference type="SUPFAM" id="SSF46955">
    <property type="entry name" value="Putative DNA-binding domain"/>
    <property type="match status" value="1"/>
</dbReference>
<proteinExistence type="predicted"/>
<dbReference type="PANTHER" id="PTHR30204">
    <property type="entry name" value="REDOX-CYCLING DRUG-SENSING TRANSCRIPTIONAL ACTIVATOR SOXR"/>
    <property type="match status" value="1"/>
</dbReference>
<protein>
    <submittedName>
        <fullName evidence="6">MerR family transcriptional regulator</fullName>
    </submittedName>
</protein>
<comment type="caution">
    <text evidence="6">The sequence shown here is derived from an EMBL/GenBank/DDBJ whole genome shotgun (WGS) entry which is preliminary data.</text>
</comment>
<dbReference type="RefSeq" id="WP_268615573.1">
    <property type="nucleotide sequence ID" value="NZ_JAMDMX010000042.1"/>
</dbReference>
<evidence type="ECO:0000256" key="1">
    <source>
        <dbReference type="ARBA" id="ARBA00022491"/>
    </source>
</evidence>
<sequence>MKTMPSRQGYTVGQTAKICQTSIQTLHFYDKIGLVKPHRVDGQNGYRYYSSQDILAIKIVQDLQSMQFTLEQIGQIFKSKSMDGIPELMRGKKAEAEETIRTLETVVGTIDQRLRHLDVQRQLRKEFEHSQVVVELKTYPDRYVAFERKRDECGMEASVIRFMALMDRIKEHGLTMDGHMLTIYHEDLLTFDRGDSDIEICVPLLPSRPEPTFTRWLPGGDYISAVYAGFPNEDTCKSLYQRLRDWMSLNGYEENGPVLERYLIDFTHMRNTDDFIVDLQIPVKSVLTL</sequence>
<evidence type="ECO:0000313" key="6">
    <source>
        <dbReference type="EMBL" id="MCY9693893.1"/>
    </source>
</evidence>